<dbReference type="RefSeq" id="WP_190122828.1">
    <property type="nucleotide sequence ID" value="NZ_BMWG01000004.1"/>
</dbReference>
<name>A0A918Q1M2_9ACTN</name>
<reference evidence="1" key="1">
    <citation type="journal article" date="2014" name="Int. J. Syst. Evol. Microbiol.">
        <title>Complete genome sequence of Corynebacterium casei LMG S-19264T (=DSM 44701T), isolated from a smear-ripened cheese.</title>
        <authorList>
            <consortium name="US DOE Joint Genome Institute (JGI-PGF)"/>
            <person name="Walter F."/>
            <person name="Albersmeier A."/>
            <person name="Kalinowski J."/>
            <person name="Ruckert C."/>
        </authorList>
    </citation>
    <scope>NUCLEOTIDE SEQUENCE</scope>
    <source>
        <strain evidence="1">JCM 4988</strain>
    </source>
</reference>
<dbReference type="EMBL" id="BMWG01000004">
    <property type="protein sequence ID" value="GGZ28638.1"/>
    <property type="molecule type" value="Genomic_DNA"/>
</dbReference>
<proteinExistence type="predicted"/>
<protein>
    <submittedName>
        <fullName evidence="1">Uncharacterized protein</fullName>
    </submittedName>
</protein>
<gene>
    <name evidence="1" type="ORF">GCM10010387_22630</name>
</gene>
<organism evidence="1 2">
    <name type="scientific">Streptomyces inusitatus</name>
    <dbReference type="NCBI Taxonomy" id="68221"/>
    <lineage>
        <taxon>Bacteria</taxon>
        <taxon>Bacillati</taxon>
        <taxon>Actinomycetota</taxon>
        <taxon>Actinomycetes</taxon>
        <taxon>Kitasatosporales</taxon>
        <taxon>Streptomycetaceae</taxon>
        <taxon>Streptomyces</taxon>
    </lineage>
</organism>
<dbReference type="AlphaFoldDB" id="A0A918Q1M2"/>
<sequence>MSFAFDRWDFLTAPLSQVLNACQARVTEVAPPAEEPGGRRLQAGLINRTTEIEIEILADIGPLERDAIIRGLLAAWHGTDTSDWPAPMDLRWRDT</sequence>
<keyword evidence="2" id="KW-1185">Reference proteome</keyword>
<evidence type="ECO:0000313" key="2">
    <source>
        <dbReference type="Proteomes" id="UP000630936"/>
    </source>
</evidence>
<evidence type="ECO:0000313" key="1">
    <source>
        <dbReference type="EMBL" id="GGZ28638.1"/>
    </source>
</evidence>
<accession>A0A918Q1M2</accession>
<dbReference type="Proteomes" id="UP000630936">
    <property type="component" value="Unassembled WGS sequence"/>
</dbReference>
<comment type="caution">
    <text evidence="1">The sequence shown here is derived from an EMBL/GenBank/DDBJ whole genome shotgun (WGS) entry which is preliminary data.</text>
</comment>
<reference evidence="1" key="2">
    <citation type="submission" date="2020-09" db="EMBL/GenBank/DDBJ databases">
        <authorList>
            <person name="Sun Q."/>
            <person name="Ohkuma M."/>
        </authorList>
    </citation>
    <scope>NUCLEOTIDE SEQUENCE</scope>
    <source>
        <strain evidence="1">JCM 4988</strain>
    </source>
</reference>